<dbReference type="PANTHER" id="PTHR45849">
    <property type="entry name" value="FACT COMPLEX SUBUNIT SSRP1"/>
    <property type="match status" value="1"/>
</dbReference>
<dbReference type="InterPro" id="IPR013719">
    <property type="entry name" value="RTT106/SPT16-like_middle_dom"/>
</dbReference>
<evidence type="ECO:0000256" key="2">
    <source>
        <dbReference type="ARBA" id="ARBA00011111"/>
    </source>
</evidence>
<evidence type="ECO:0000256" key="3">
    <source>
        <dbReference type="ARBA" id="ARBA00022454"/>
    </source>
</evidence>
<feature type="region of interest" description="Disordered" evidence="13">
    <location>
        <begin position="660"/>
        <end position="682"/>
    </location>
</feature>
<sequence length="682" mass="75486">MAEQHQFGSIFLAGKTGTSQGALKIHADGFLWRKTGGGKSVELTNADIKDITYTKVSGGFFLSVSEEGGSTYKFTGFRDQDLSTIRSFIEKSSSKEVVERPLVVHGQNWGEALIQNSMLSFAPPGHHTRTNTTPNVFDVALTDVSAVSAPGKNKVLIEFHMDDTGSAAEKDTLVDISFYVPNTSQVYEAIKDVGEERTAAQVMSDQLKEHADLGGSTDESIATFTDVTCLVPRLKLDVYLGYSILKLQAASNEFKIKYSSIVRLYMLPKPNMPQTVVVLSLDPPIRQGKTFYNHVLLQFPEDEELEIQLDVEEEVLKTKYEGKLHTSYEGRSADVFCKVLKGLSGTKLSKPGAYVSATAKKAIRCSMKADDGYLFPLERCFFYISKPPTLLPYDEIAEVEFERQGASLSLTSAKTFDIRVVMKNDGEHQFRNIQRAEYPNFFAFIQSKGLRINNLAEQQEIAGQGLDLSEDDDDDRPARSRPEIDPTTGEVYNESEDEDFVAEEESDGGEPTDSSSDSEASDASQDKGSGGSDGEGEPKKKRKKEKEEKEKKEKPKKATPTKKQKVNEDGTPVKAKKPKKKKDPNAPKKALSGFMYFSQVNRPKVKEEDPSLGIGGVAKVLGERWKALTTEEKQIYEDMHSKDKERYEKEKKEYAATLAEKADADKAAAGEAAADDADDETD</sequence>
<name>A0A7S0RR61_9CHLO</name>
<feature type="compositionally biased region" description="Basic residues" evidence="13">
    <location>
        <begin position="554"/>
        <end position="564"/>
    </location>
</feature>
<dbReference type="FunFam" id="2.30.29.150:FF:000001">
    <property type="entry name" value="Fact complex subunit ssrp1"/>
    <property type="match status" value="1"/>
</dbReference>
<proteinExistence type="inferred from homology"/>
<evidence type="ECO:0000256" key="9">
    <source>
        <dbReference type="ARBA" id="ARBA00023204"/>
    </source>
</evidence>
<dbReference type="Pfam" id="PF08512">
    <property type="entry name" value="Rttp106-like_middle"/>
    <property type="match status" value="1"/>
</dbReference>
<dbReference type="Gene3D" id="2.30.29.30">
    <property type="entry name" value="Pleckstrin-homology domain (PH domain)/Phosphotyrosine-binding domain (PTB)"/>
    <property type="match status" value="2"/>
</dbReference>
<feature type="DNA-binding region" description="HMG box" evidence="11">
    <location>
        <begin position="587"/>
        <end position="655"/>
    </location>
</feature>
<dbReference type="Pfam" id="PF00505">
    <property type="entry name" value="HMG_box"/>
    <property type="match status" value="1"/>
</dbReference>
<dbReference type="GO" id="GO:0003677">
    <property type="term" value="F:DNA binding"/>
    <property type="evidence" value="ECO:0007669"/>
    <property type="project" value="UniProtKB-UniRule"/>
</dbReference>
<dbReference type="Gene3D" id="2.30.29.220">
    <property type="entry name" value="Structure-specific recognition protein (SSRP1)"/>
    <property type="match status" value="1"/>
</dbReference>
<evidence type="ECO:0000256" key="7">
    <source>
        <dbReference type="ARBA" id="ARBA00023125"/>
    </source>
</evidence>
<comment type="subcellular location">
    <subcellularLocation>
        <location evidence="12">Nucleus</location>
    </subcellularLocation>
    <subcellularLocation>
        <location evidence="12">Chromosome</location>
    </subcellularLocation>
</comment>
<dbReference type="Gene3D" id="1.10.30.10">
    <property type="entry name" value="High mobility group box domain"/>
    <property type="match status" value="1"/>
</dbReference>
<evidence type="ECO:0000313" key="15">
    <source>
        <dbReference type="EMBL" id="CAD8685186.1"/>
    </source>
</evidence>
<evidence type="ECO:0000256" key="8">
    <source>
        <dbReference type="ARBA" id="ARBA00023163"/>
    </source>
</evidence>
<keyword evidence="7 11" id="KW-0238">DNA-binding</keyword>
<gene>
    <name evidence="15" type="ORF">POBO1169_LOCUS17154</name>
</gene>
<comment type="subunit">
    <text evidence="2">Component of the FACT complex, a stable heterodimer of SPT16 and SSRP1.</text>
</comment>
<dbReference type="InterPro" id="IPR048993">
    <property type="entry name" value="SSRP1-like_PH1"/>
</dbReference>
<accession>A0A7S0RR61</accession>
<dbReference type="GO" id="GO:0031491">
    <property type="term" value="F:nucleosome binding"/>
    <property type="evidence" value="ECO:0007669"/>
    <property type="project" value="TreeGrafter"/>
</dbReference>
<evidence type="ECO:0000256" key="4">
    <source>
        <dbReference type="ARBA" id="ARBA00022705"/>
    </source>
</evidence>
<feature type="compositionally biased region" description="Low complexity" evidence="13">
    <location>
        <begin position="513"/>
        <end position="527"/>
    </location>
</feature>
<keyword evidence="9 12" id="KW-0234">DNA repair</keyword>
<keyword evidence="6 12" id="KW-0805">Transcription regulation</keyword>
<feature type="domain" description="HMG box" evidence="14">
    <location>
        <begin position="587"/>
        <end position="655"/>
    </location>
</feature>
<dbReference type="InterPro" id="IPR011993">
    <property type="entry name" value="PH-like_dom_sf"/>
</dbReference>
<dbReference type="InterPro" id="IPR036910">
    <property type="entry name" value="HMG_box_dom_sf"/>
</dbReference>
<keyword evidence="3 12" id="KW-0158">Chromosome</keyword>
<evidence type="ECO:0000256" key="12">
    <source>
        <dbReference type="RuleBase" id="RU364013"/>
    </source>
</evidence>
<dbReference type="SMART" id="SM00398">
    <property type="entry name" value="HMG"/>
    <property type="match status" value="1"/>
</dbReference>
<protein>
    <recommendedName>
        <fullName evidence="12">FACT complex subunit SSRP1</fullName>
    </recommendedName>
</protein>
<evidence type="ECO:0000256" key="11">
    <source>
        <dbReference type="PROSITE-ProRule" id="PRU00267"/>
    </source>
</evidence>
<dbReference type="InterPro" id="IPR038167">
    <property type="entry name" value="SSRP1_sf"/>
</dbReference>
<dbReference type="InterPro" id="IPR009071">
    <property type="entry name" value="HMG_box_dom"/>
</dbReference>
<keyword evidence="8 12" id="KW-0804">Transcription</keyword>
<dbReference type="Pfam" id="PF21103">
    <property type="entry name" value="PH1_SSRP1-like"/>
    <property type="match status" value="1"/>
</dbReference>
<feature type="region of interest" description="Disordered" evidence="13">
    <location>
        <begin position="463"/>
        <end position="594"/>
    </location>
</feature>
<feature type="compositionally biased region" description="Acidic residues" evidence="13">
    <location>
        <begin position="673"/>
        <end position="682"/>
    </location>
</feature>
<evidence type="ECO:0000259" key="14">
    <source>
        <dbReference type="PROSITE" id="PS50118"/>
    </source>
</evidence>
<dbReference type="SMART" id="SM01287">
    <property type="entry name" value="Rtt106"/>
    <property type="match status" value="1"/>
</dbReference>
<evidence type="ECO:0000256" key="6">
    <source>
        <dbReference type="ARBA" id="ARBA00023015"/>
    </source>
</evidence>
<dbReference type="Gene3D" id="2.30.29.150">
    <property type="match status" value="1"/>
</dbReference>
<dbReference type="Pfam" id="PF17292">
    <property type="entry name" value="POB3_N"/>
    <property type="match status" value="1"/>
</dbReference>
<dbReference type="EMBL" id="HBFA01034198">
    <property type="protein sequence ID" value="CAD8685186.1"/>
    <property type="molecule type" value="Transcribed_RNA"/>
</dbReference>
<dbReference type="InterPro" id="IPR024954">
    <property type="entry name" value="SSRP1_DD"/>
</dbReference>
<dbReference type="CDD" id="cd13231">
    <property type="entry name" value="PH2_SSRP1-like"/>
    <property type="match status" value="1"/>
</dbReference>
<dbReference type="InterPro" id="IPR050454">
    <property type="entry name" value="RTT106/SSRP1_HistChap/FACT"/>
</dbReference>
<dbReference type="PANTHER" id="PTHR45849:SF1">
    <property type="entry name" value="FACT COMPLEX SUBUNIT SSRP1"/>
    <property type="match status" value="1"/>
</dbReference>
<dbReference type="AlphaFoldDB" id="A0A7S0RR61"/>
<dbReference type="GO" id="GO:0006260">
    <property type="term" value="P:DNA replication"/>
    <property type="evidence" value="ECO:0007669"/>
    <property type="project" value="UniProtKB-KW"/>
</dbReference>
<reference evidence="15" key="1">
    <citation type="submission" date="2021-01" db="EMBL/GenBank/DDBJ databases">
        <authorList>
            <person name="Corre E."/>
            <person name="Pelletier E."/>
            <person name="Niang G."/>
            <person name="Scheremetjew M."/>
            <person name="Finn R."/>
            <person name="Kale V."/>
            <person name="Holt S."/>
            <person name="Cochrane G."/>
            <person name="Meng A."/>
            <person name="Brown T."/>
            <person name="Cohen L."/>
        </authorList>
    </citation>
    <scope>NUCLEOTIDE SEQUENCE</scope>
    <source>
        <strain evidence="15">CCMP722</strain>
    </source>
</reference>
<keyword evidence="10 11" id="KW-0539">Nucleus</keyword>
<evidence type="ECO:0000256" key="1">
    <source>
        <dbReference type="ARBA" id="ARBA00010060"/>
    </source>
</evidence>
<keyword evidence="4 12" id="KW-0235">DNA replication</keyword>
<dbReference type="GO" id="GO:0042393">
    <property type="term" value="F:histone binding"/>
    <property type="evidence" value="ECO:0007669"/>
    <property type="project" value="TreeGrafter"/>
</dbReference>
<evidence type="ECO:0000256" key="13">
    <source>
        <dbReference type="SAM" id="MobiDB-lite"/>
    </source>
</evidence>
<dbReference type="InterPro" id="IPR035417">
    <property type="entry name" value="SSRP1/POB3_N"/>
</dbReference>
<evidence type="ECO:0000256" key="10">
    <source>
        <dbReference type="ARBA" id="ARBA00023242"/>
    </source>
</evidence>
<keyword evidence="5 12" id="KW-0227">DNA damage</keyword>
<comment type="function">
    <text evidence="12">Component of the FACT complex, a general chromatin factor that acts to reorganize nucleosomes. The FACT complex is involved in multiple processes that require DNA as a template such as mRNA elongation, DNA replication and DNA repair. During transcription elongation the FACT complex acts as a histone chaperone that both destabilizes and restores nucleosomal structure. It facilitates the passage of RNA polymerase II and transcription by promoting the dissociation of one histone H2A-H2B dimer from the nucleosome, then subsequently promotes the reestablishment of the nucleosome following the passage of RNA polymerase II.</text>
</comment>
<dbReference type="CDD" id="cd13230">
    <property type="entry name" value="PH1_SSRP1-like"/>
    <property type="match status" value="1"/>
</dbReference>
<comment type="similarity">
    <text evidence="1 12">Belongs to the SSRP1 family.</text>
</comment>
<dbReference type="Pfam" id="PF03531">
    <property type="entry name" value="SSrecog"/>
    <property type="match status" value="1"/>
</dbReference>
<dbReference type="InterPro" id="IPR000969">
    <property type="entry name" value="SSRP1/POB3"/>
</dbReference>
<dbReference type="GO" id="GO:0035101">
    <property type="term" value="C:FACT complex"/>
    <property type="evidence" value="ECO:0007669"/>
    <property type="project" value="TreeGrafter"/>
</dbReference>
<dbReference type="GO" id="GO:0006281">
    <property type="term" value="P:DNA repair"/>
    <property type="evidence" value="ECO:0007669"/>
    <property type="project" value="UniProtKB-KW"/>
</dbReference>
<dbReference type="PRINTS" id="PR00887">
    <property type="entry name" value="SSRCOGNITION"/>
</dbReference>
<dbReference type="FunFam" id="1.10.30.10:FF:000016">
    <property type="entry name" value="FACT complex subunit SSRP1"/>
    <property type="match status" value="1"/>
</dbReference>
<dbReference type="SUPFAM" id="SSF50729">
    <property type="entry name" value="PH domain-like"/>
    <property type="match status" value="1"/>
</dbReference>
<feature type="compositionally biased region" description="Acidic residues" evidence="13">
    <location>
        <begin position="493"/>
        <end position="510"/>
    </location>
</feature>
<organism evidence="15">
    <name type="scientific">Pyramimonas obovata</name>
    <dbReference type="NCBI Taxonomy" id="1411642"/>
    <lineage>
        <taxon>Eukaryota</taxon>
        <taxon>Viridiplantae</taxon>
        <taxon>Chlorophyta</taxon>
        <taxon>Pyramimonadophyceae</taxon>
        <taxon>Pyramimonadales</taxon>
        <taxon>Pyramimonadaceae</taxon>
        <taxon>Pyramimonas</taxon>
        <taxon>Pyramimonas incertae sedis</taxon>
    </lineage>
</organism>
<dbReference type="SUPFAM" id="SSF47095">
    <property type="entry name" value="HMG-box"/>
    <property type="match status" value="1"/>
</dbReference>
<dbReference type="PROSITE" id="PS50118">
    <property type="entry name" value="HMG_BOX_2"/>
    <property type="match status" value="1"/>
</dbReference>
<evidence type="ECO:0000256" key="5">
    <source>
        <dbReference type="ARBA" id="ARBA00022763"/>
    </source>
</evidence>